<name>A0AAQ3U3J4_PASNO</name>
<evidence type="ECO:0000313" key="1">
    <source>
        <dbReference type="EMBL" id="WVZ83242.1"/>
    </source>
</evidence>
<keyword evidence="2" id="KW-1185">Reference proteome</keyword>
<accession>A0AAQ3U3J4</accession>
<dbReference type="Proteomes" id="UP001341281">
    <property type="component" value="Chromosome 07"/>
</dbReference>
<dbReference type="EMBL" id="CP144751">
    <property type="protein sequence ID" value="WVZ83242.1"/>
    <property type="molecule type" value="Genomic_DNA"/>
</dbReference>
<protein>
    <submittedName>
        <fullName evidence="1">Uncharacterized protein</fullName>
    </submittedName>
</protein>
<dbReference type="AlphaFoldDB" id="A0AAQ3U3J4"/>
<gene>
    <name evidence="1" type="ORF">U9M48_030410</name>
</gene>
<reference evidence="1 2" key="1">
    <citation type="submission" date="2024-02" db="EMBL/GenBank/DDBJ databases">
        <title>High-quality chromosome-scale genome assembly of Pensacola bahiagrass (Paspalum notatum Flugge var. saurae).</title>
        <authorList>
            <person name="Vega J.M."/>
            <person name="Podio M."/>
            <person name="Orjuela J."/>
            <person name="Siena L.A."/>
            <person name="Pessino S.C."/>
            <person name="Combes M.C."/>
            <person name="Mariac C."/>
            <person name="Albertini E."/>
            <person name="Pupilli F."/>
            <person name="Ortiz J.P.A."/>
            <person name="Leblanc O."/>
        </authorList>
    </citation>
    <scope>NUCLEOTIDE SEQUENCE [LARGE SCALE GENOMIC DNA]</scope>
    <source>
        <strain evidence="1">R1</strain>
        <tissue evidence="1">Leaf</tissue>
    </source>
</reference>
<evidence type="ECO:0000313" key="2">
    <source>
        <dbReference type="Proteomes" id="UP001341281"/>
    </source>
</evidence>
<proteinExistence type="predicted"/>
<sequence>MAPPSPQTRAAISSPHSATSPCSFLSALHTQQQQLLSTFLWRTSCFHGTTSLFSAIGGPLDPYVYMVVYGKMVDIAFGSRYGFIFLHDRCSGEFALDLADSASKPESESHAQ</sequence>
<organism evidence="1 2">
    <name type="scientific">Paspalum notatum var. saurae</name>
    <dbReference type="NCBI Taxonomy" id="547442"/>
    <lineage>
        <taxon>Eukaryota</taxon>
        <taxon>Viridiplantae</taxon>
        <taxon>Streptophyta</taxon>
        <taxon>Embryophyta</taxon>
        <taxon>Tracheophyta</taxon>
        <taxon>Spermatophyta</taxon>
        <taxon>Magnoliopsida</taxon>
        <taxon>Liliopsida</taxon>
        <taxon>Poales</taxon>
        <taxon>Poaceae</taxon>
        <taxon>PACMAD clade</taxon>
        <taxon>Panicoideae</taxon>
        <taxon>Andropogonodae</taxon>
        <taxon>Paspaleae</taxon>
        <taxon>Paspalinae</taxon>
        <taxon>Paspalum</taxon>
    </lineage>
</organism>